<keyword evidence="4" id="KW-1015">Disulfide bond</keyword>
<dbReference type="GO" id="GO:0006581">
    <property type="term" value="P:acetylcholine catabolic process"/>
    <property type="evidence" value="ECO:0007669"/>
    <property type="project" value="TreeGrafter"/>
</dbReference>
<dbReference type="WBParaSite" id="SPAL_0000643200.1">
    <property type="protein sequence ID" value="SPAL_0000643200.1"/>
    <property type="gene ID" value="SPAL_0000643200"/>
</dbReference>
<dbReference type="Pfam" id="PF00135">
    <property type="entry name" value="COesterase"/>
    <property type="match status" value="1"/>
</dbReference>
<dbReference type="InterPro" id="IPR002018">
    <property type="entry name" value="CarbesteraseB"/>
</dbReference>
<dbReference type="InterPro" id="IPR000997">
    <property type="entry name" value="Cholinesterase"/>
</dbReference>
<proteinExistence type="inferred from homology"/>
<dbReference type="GO" id="GO:0005886">
    <property type="term" value="C:plasma membrane"/>
    <property type="evidence" value="ECO:0007669"/>
    <property type="project" value="TreeGrafter"/>
</dbReference>
<feature type="chain" id="PRO_5005894728" evidence="5">
    <location>
        <begin position="18"/>
        <end position="569"/>
    </location>
</feature>
<dbReference type="ESTHER" id="strea-a0a0n5bkh5">
    <property type="family name" value="Cholinesterase-like"/>
</dbReference>
<protein>
    <submittedName>
        <fullName evidence="8">Acetylcholinesterase</fullName>
    </submittedName>
</protein>
<keyword evidence="2" id="KW-0719">Serine esterase</keyword>
<dbReference type="InterPro" id="IPR029058">
    <property type="entry name" value="AB_hydrolase_fold"/>
</dbReference>
<reference evidence="8" key="1">
    <citation type="submission" date="2017-02" db="UniProtKB">
        <authorList>
            <consortium name="WormBaseParasite"/>
        </authorList>
    </citation>
    <scope>IDENTIFICATION</scope>
</reference>
<keyword evidence="3" id="KW-0378">Hydrolase</keyword>
<dbReference type="GO" id="GO:0003990">
    <property type="term" value="F:acetylcholinesterase activity"/>
    <property type="evidence" value="ECO:0007669"/>
    <property type="project" value="TreeGrafter"/>
</dbReference>
<evidence type="ECO:0000256" key="3">
    <source>
        <dbReference type="ARBA" id="ARBA00022801"/>
    </source>
</evidence>
<evidence type="ECO:0000313" key="8">
    <source>
        <dbReference type="WBParaSite" id="SPAL_0000643200.1"/>
    </source>
</evidence>
<dbReference type="GO" id="GO:0005615">
    <property type="term" value="C:extracellular space"/>
    <property type="evidence" value="ECO:0007669"/>
    <property type="project" value="TreeGrafter"/>
</dbReference>
<keyword evidence="5" id="KW-0732">Signal</keyword>
<dbReference type="AlphaFoldDB" id="A0A0N5BKH5"/>
<dbReference type="Gene3D" id="3.40.50.1820">
    <property type="entry name" value="alpha/beta hydrolase"/>
    <property type="match status" value="1"/>
</dbReference>
<comment type="similarity">
    <text evidence="1">Belongs to the type-B carboxylesterase/lipase family.</text>
</comment>
<evidence type="ECO:0000259" key="6">
    <source>
        <dbReference type="Pfam" id="PF00135"/>
    </source>
</evidence>
<organism evidence="7 8">
    <name type="scientific">Strongyloides papillosus</name>
    <name type="common">Intestinal threadworm</name>
    <dbReference type="NCBI Taxonomy" id="174720"/>
    <lineage>
        <taxon>Eukaryota</taxon>
        <taxon>Metazoa</taxon>
        <taxon>Ecdysozoa</taxon>
        <taxon>Nematoda</taxon>
        <taxon>Chromadorea</taxon>
        <taxon>Rhabditida</taxon>
        <taxon>Tylenchina</taxon>
        <taxon>Panagrolaimomorpha</taxon>
        <taxon>Strongyloidoidea</taxon>
        <taxon>Strongyloididae</taxon>
        <taxon>Strongyloides</taxon>
    </lineage>
</organism>
<dbReference type="PANTHER" id="PTHR43918">
    <property type="entry name" value="ACETYLCHOLINESTERASE"/>
    <property type="match status" value="1"/>
</dbReference>
<dbReference type="PRINTS" id="PR00878">
    <property type="entry name" value="CHOLNESTRASE"/>
</dbReference>
<sequence length="569" mass="65176">MRKLLIIINLSIVLCYAQNPVNTSYGSIIGKKHKLFPDVTEYLGIPFAKPPVGKLRFKVPMELDKPAWNGTFNASTVANTCYYVNNNQFLVGYPGYDFWHPNYLNYSEDCLQLNMWVPKNSTGSALVFLFGRGYHTGSPSLNVYDGSFLALKTGAIIINLNYRLGVLGFAYMVNSSNLPGNVGLLDQQMGLKWIHENIVNFGGNPKNVTLFGEDVGAFSGTAHLFSSGSHNYFNKLIINSGSVQNSWFRESNKIANDNLLALAKSFNCSGNDNETFICLQSQDVVKLITEANKIKNNDQSPLISPFIFVEEDDNFFKGNLSMKMLKNDMMKDIDIMIGITSDEGSYLMVQYLNDETFGCNFNKNMSYDSEDNICPMTEEQFENVLKLTSVYDKYSVEDFLDLNETYDKIDLKVPRYKTLKFLSDYMFNCDISLFAYMFGLQVKGKKYFYEFQKKSKINHWPEWMGSMHTYELLYQFGYPFTHPESYSKDVLKEEQDFSMKMINIVSNFIHTGVPSLKWQEFNETTIKAVVLDGFYNDNGQIKYSNPYSQGCYTIHSIKSRCQELNDWKI</sequence>
<dbReference type="InterPro" id="IPR050654">
    <property type="entry name" value="AChE-related_enzymes"/>
</dbReference>
<dbReference type="STRING" id="174720.A0A0N5BKH5"/>
<dbReference type="Proteomes" id="UP000046392">
    <property type="component" value="Unplaced"/>
</dbReference>
<evidence type="ECO:0000256" key="1">
    <source>
        <dbReference type="ARBA" id="ARBA00005964"/>
    </source>
</evidence>
<evidence type="ECO:0000256" key="5">
    <source>
        <dbReference type="SAM" id="SignalP"/>
    </source>
</evidence>
<dbReference type="PANTHER" id="PTHR43918:SF15">
    <property type="entry name" value="CARBOXYLIC ESTER HYDROLASE"/>
    <property type="match status" value="1"/>
</dbReference>
<feature type="domain" description="Carboxylesterase type B" evidence="6">
    <location>
        <begin position="19"/>
        <end position="524"/>
    </location>
</feature>
<dbReference type="GO" id="GO:0019695">
    <property type="term" value="P:choline metabolic process"/>
    <property type="evidence" value="ECO:0007669"/>
    <property type="project" value="TreeGrafter"/>
</dbReference>
<evidence type="ECO:0000313" key="7">
    <source>
        <dbReference type="Proteomes" id="UP000046392"/>
    </source>
</evidence>
<dbReference type="SUPFAM" id="SSF53474">
    <property type="entry name" value="alpha/beta-Hydrolases"/>
    <property type="match status" value="1"/>
</dbReference>
<feature type="signal peptide" evidence="5">
    <location>
        <begin position="1"/>
        <end position="17"/>
    </location>
</feature>
<keyword evidence="7" id="KW-1185">Reference proteome</keyword>
<accession>A0A0N5BKH5</accession>
<evidence type="ECO:0000256" key="4">
    <source>
        <dbReference type="ARBA" id="ARBA00023157"/>
    </source>
</evidence>
<name>A0A0N5BKH5_STREA</name>
<evidence type="ECO:0000256" key="2">
    <source>
        <dbReference type="ARBA" id="ARBA00022487"/>
    </source>
</evidence>